<dbReference type="RefSeq" id="WP_313984815.1">
    <property type="nucleotide sequence ID" value="NZ_JASJOS010000013.1"/>
</dbReference>
<feature type="transmembrane region" description="Helical" evidence="1">
    <location>
        <begin position="77"/>
        <end position="108"/>
    </location>
</feature>
<name>A0AAE3U9U6_9BACT</name>
<feature type="transmembrane region" description="Helical" evidence="1">
    <location>
        <begin position="42"/>
        <end position="65"/>
    </location>
</feature>
<dbReference type="AlphaFoldDB" id="A0AAE3U9U6"/>
<keyword evidence="1" id="KW-0812">Transmembrane</keyword>
<dbReference type="InterPro" id="IPR050640">
    <property type="entry name" value="Bact_2-comp_sensor_kinase"/>
</dbReference>
<dbReference type="GO" id="GO:0016020">
    <property type="term" value="C:membrane"/>
    <property type="evidence" value="ECO:0007669"/>
    <property type="project" value="InterPro"/>
</dbReference>
<keyword evidence="3" id="KW-0418">Kinase</keyword>
<keyword evidence="1" id="KW-1133">Transmembrane helix</keyword>
<evidence type="ECO:0000313" key="4">
    <source>
        <dbReference type="Proteomes" id="UP001241110"/>
    </source>
</evidence>
<accession>A0AAE3U9U6</accession>
<dbReference type="GO" id="GO:0000155">
    <property type="term" value="F:phosphorelay sensor kinase activity"/>
    <property type="evidence" value="ECO:0007669"/>
    <property type="project" value="InterPro"/>
</dbReference>
<keyword evidence="1" id="KW-0472">Membrane</keyword>
<protein>
    <submittedName>
        <fullName evidence="3">Sensor histidine kinase</fullName>
    </submittedName>
</protein>
<comment type="caution">
    <text evidence="3">The sequence shown here is derived from an EMBL/GenBank/DDBJ whole genome shotgun (WGS) entry which is preliminary data.</text>
</comment>
<feature type="domain" description="Signal transduction histidine kinase internal region" evidence="2">
    <location>
        <begin position="166"/>
        <end position="242"/>
    </location>
</feature>
<dbReference type="Pfam" id="PF06580">
    <property type="entry name" value="His_kinase"/>
    <property type="match status" value="1"/>
</dbReference>
<dbReference type="Proteomes" id="UP001241110">
    <property type="component" value="Unassembled WGS sequence"/>
</dbReference>
<dbReference type="PANTHER" id="PTHR34220">
    <property type="entry name" value="SENSOR HISTIDINE KINASE YPDA"/>
    <property type="match status" value="1"/>
</dbReference>
<sequence>MKKSAIILLHLGYWLLYIFLFSFLFILSETTTQSAFEHWDDWIAILLFAFLNGLASFYIFYNWLVPQYLATRQIKQFIGLGIVVSIGISLVLTILVSLAINILIYLFLHEMWFITFPSDSWPALIIGFTFLSLVNGIISTVMRGFITWYGEIHLKEVTAHKTLRTEFALLKAQLNPHFLFNTLNNIDILIGQDTVKASLYLTKLSDMLRFVLYDTQADQIMLTQELEYIQKYIELQKLRTTNEKYVAFEIDGQPNKIQIPPMLFIPFIENAFKYASNKRVSEAISIHINITQTHIHFRCINAIEPNTPVSRNYSGLGQELIRQRLLLLYQEKFNLVTHAVDHHYYVSLDLPIKAYELSAH</sequence>
<evidence type="ECO:0000259" key="2">
    <source>
        <dbReference type="Pfam" id="PF06580"/>
    </source>
</evidence>
<dbReference type="PANTHER" id="PTHR34220:SF7">
    <property type="entry name" value="SENSOR HISTIDINE KINASE YPDA"/>
    <property type="match status" value="1"/>
</dbReference>
<dbReference type="EMBL" id="JASJOS010000013">
    <property type="protein sequence ID" value="MDJ1484052.1"/>
    <property type="molecule type" value="Genomic_DNA"/>
</dbReference>
<reference evidence="3" key="1">
    <citation type="submission" date="2023-05" db="EMBL/GenBank/DDBJ databases">
        <authorList>
            <person name="Zhang X."/>
        </authorList>
    </citation>
    <scope>NUCLEOTIDE SEQUENCE</scope>
    <source>
        <strain evidence="3">YF14B1</strain>
    </source>
</reference>
<proteinExistence type="predicted"/>
<feature type="transmembrane region" description="Helical" evidence="1">
    <location>
        <begin position="7"/>
        <end position="27"/>
    </location>
</feature>
<organism evidence="3 4">
    <name type="scientific">Xanthocytophaga flava</name>
    <dbReference type="NCBI Taxonomy" id="3048013"/>
    <lineage>
        <taxon>Bacteria</taxon>
        <taxon>Pseudomonadati</taxon>
        <taxon>Bacteroidota</taxon>
        <taxon>Cytophagia</taxon>
        <taxon>Cytophagales</taxon>
        <taxon>Rhodocytophagaceae</taxon>
        <taxon>Xanthocytophaga</taxon>
    </lineage>
</organism>
<dbReference type="InterPro" id="IPR010559">
    <property type="entry name" value="Sig_transdc_His_kin_internal"/>
</dbReference>
<keyword evidence="3" id="KW-0808">Transferase</keyword>
<evidence type="ECO:0000313" key="3">
    <source>
        <dbReference type="EMBL" id="MDJ1484052.1"/>
    </source>
</evidence>
<evidence type="ECO:0000256" key="1">
    <source>
        <dbReference type="SAM" id="Phobius"/>
    </source>
</evidence>
<feature type="transmembrane region" description="Helical" evidence="1">
    <location>
        <begin position="120"/>
        <end position="138"/>
    </location>
</feature>
<gene>
    <name evidence="3" type="ORF">QNI16_26380</name>
</gene>